<feature type="signal peptide" evidence="2">
    <location>
        <begin position="1"/>
        <end position="29"/>
    </location>
</feature>
<comment type="caution">
    <text evidence="3">The sequence shown here is derived from an EMBL/GenBank/DDBJ whole genome shotgun (WGS) entry which is preliminary data.</text>
</comment>
<reference evidence="3 4" key="1">
    <citation type="submission" date="2017-08" db="EMBL/GenBank/DDBJ databases">
        <title>Infants hospitalized years apart are colonized by the same room-sourced microbial strains.</title>
        <authorList>
            <person name="Brooks B."/>
            <person name="Olm M.R."/>
            <person name="Firek B.A."/>
            <person name="Baker R."/>
            <person name="Thomas B.C."/>
            <person name="Morowitz M.J."/>
            <person name="Banfield J.F."/>
        </authorList>
    </citation>
    <scope>NUCLEOTIDE SEQUENCE [LARGE SCALE GENOMIC DNA]</scope>
    <source>
        <strain evidence="3">S2_005_001_R2_27</strain>
    </source>
</reference>
<evidence type="ECO:0000256" key="1">
    <source>
        <dbReference type="SAM" id="MobiDB-lite"/>
    </source>
</evidence>
<dbReference type="PROSITE" id="PS51318">
    <property type="entry name" value="TAT"/>
    <property type="match status" value="1"/>
</dbReference>
<accession>A0A2W5QZV3</accession>
<keyword evidence="2" id="KW-0732">Signal</keyword>
<evidence type="ECO:0008006" key="5">
    <source>
        <dbReference type="Google" id="ProtNLM"/>
    </source>
</evidence>
<gene>
    <name evidence="3" type="ORF">DI549_09510</name>
</gene>
<evidence type="ECO:0000313" key="4">
    <source>
        <dbReference type="Proteomes" id="UP000248887"/>
    </source>
</evidence>
<proteinExistence type="predicted"/>
<feature type="region of interest" description="Disordered" evidence="1">
    <location>
        <begin position="52"/>
        <end position="97"/>
    </location>
</feature>
<dbReference type="InterPro" id="IPR006311">
    <property type="entry name" value="TAT_signal"/>
</dbReference>
<dbReference type="EMBL" id="QFQD01000025">
    <property type="protein sequence ID" value="PZQ82978.1"/>
    <property type="molecule type" value="Genomic_DNA"/>
</dbReference>
<name>A0A2W5QZV3_ANCNO</name>
<feature type="compositionally biased region" description="Pro residues" evidence="1">
    <location>
        <begin position="74"/>
        <end position="90"/>
    </location>
</feature>
<dbReference type="Proteomes" id="UP000248887">
    <property type="component" value="Unassembled WGS sequence"/>
</dbReference>
<evidence type="ECO:0000256" key="2">
    <source>
        <dbReference type="SAM" id="SignalP"/>
    </source>
</evidence>
<protein>
    <recommendedName>
        <fullName evidence="5">Twin-arginine translocation signal domain-containing protein</fullName>
    </recommendedName>
</protein>
<feature type="chain" id="PRO_5016071671" description="Twin-arginine translocation signal domain-containing protein" evidence="2">
    <location>
        <begin position="30"/>
        <end position="121"/>
    </location>
</feature>
<dbReference type="AlphaFoldDB" id="A0A2W5QZV3"/>
<sequence length="121" mass="13165">MDRRGFLMALAGIAGAGAVTGFALSPAQATPLSQLKNMAPPEGEAIDLAAEAVTEGSAGMTPDGTPLEQAQWGPPGPPPRGPGWGPPGPPRGRYRRRRRRVCGWRRDRWGRPFRSCWYTWR</sequence>
<evidence type="ECO:0000313" key="3">
    <source>
        <dbReference type="EMBL" id="PZQ82978.1"/>
    </source>
</evidence>
<organism evidence="3 4">
    <name type="scientific">Ancylobacter novellus</name>
    <name type="common">Thiobacillus novellus</name>
    <dbReference type="NCBI Taxonomy" id="921"/>
    <lineage>
        <taxon>Bacteria</taxon>
        <taxon>Pseudomonadati</taxon>
        <taxon>Pseudomonadota</taxon>
        <taxon>Alphaproteobacteria</taxon>
        <taxon>Hyphomicrobiales</taxon>
        <taxon>Xanthobacteraceae</taxon>
        <taxon>Ancylobacter</taxon>
    </lineage>
</organism>